<dbReference type="EMBL" id="AFNH02000089">
    <property type="protein sequence ID" value="EZG85049.1"/>
    <property type="molecule type" value="Genomic_DNA"/>
</dbReference>
<organism evidence="2 3">
    <name type="scientific">Gregarina niphandrodes</name>
    <name type="common">Septate eugregarine</name>
    <dbReference type="NCBI Taxonomy" id="110365"/>
    <lineage>
        <taxon>Eukaryota</taxon>
        <taxon>Sar</taxon>
        <taxon>Alveolata</taxon>
        <taxon>Apicomplexa</taxon>
        <taxon>Conoidasida</taxon>
        <taxon>Gregarinasina</taxon>
        <taxon>Eugregarinorida</taxon>
        <taxon>Gregarinidae</taxon>
        <taxon>Gregarina</taxon>
    </lineage>
</organism>
<protein>
    <submittedName>
        <fullName evidence="2">Uncharacterized protein</fullName>
    </submittedName>
</protein>
<feature type="compositionally biased region" description="Low complexity" evidence="1">
    <location>
        <begin position="36"/>
        <end position="45"/>
    </location>
</feature>
<evidence type="ECO:0000313" key="2">
    <source>
        <dbReference type="EMBL" id="EZG85049.1"/>
    </source>
</evidence>
<dbReference type="GeneID" id="22910706"/>
<dbReference type="Proteomes" id="UP000019763">
    <property type="component" value="Unassembled WGS sequence"/>
</dbReference>
<gene>
    <name evidence="2" type="ORF">GNI_012090</name>
</gene>
<dbReference type="RefSeq" id="XP_011128842.1">
    <property type="nucleotide sequence ID" value="XM_011130540.1"/>
</dbReference>
<keyword evidence="3" id="KW-1185">Reference proteome</keyword>
<feature type="region of interest" description="Disordered" evidence="1">
    <location>
        <begin position="21"/>
        <end position="51"/>
    </location>
</feature>
<evidence type="ECO:0000313" key="3">
    <source>
        <dbReference type="Proteomes" id="UP000019763"/>
    </source>
</evidence>
<name>A0A023BCL1_GRENI</name>
<proteinExistence type="predicted"/>
<sequence length="820" mass="92608">MRICRGGRQNHWITMAVFGVPNEGRIPPEDSKRSNPGRPEAGAAGPPRPQVFREPLLEATTQTWSVPREQASWEQAPVVQPLSRAWLAAVQPPQEPWNPACFPMTQATRQSDSPQLVGPTMQMSEQPGTSGQAWFRVAQDQIVDQVVGPLKRVSFPSIPALLIRPLSRAWFSQTRVPFDPLMKPLTETVPDPQLEVSRKPLVDPPKKAPGGPVVEAPQEQMIENPQEPVTKAYPEPLVGPWLGSDLVGRVLEECLATEQNLKPTLCAGQETDIVRLATASILREIKDRGCEVPISDFEACSWRWLNLALLIHEWEVKNGSVRKVVAEIERLIPKPVGYSDTWFLAGMLHRFLSSGCLARWLPNHHSYGWNCRKLIFRVTFPDGVVRLPESEECVNRICASSKLAWWLCEAQRNIQIDEETWKVSKWPTKLFNVQTPLGKRVFEKAIEAMRQVIPPPSGMKLSNSMYLACLLKYVDRVSQKQRKIKGYPKITIDPTSDRPSSSIPPHCKPSCSSPFLVECDDTINPDRSVAAEMGSFMASVLEGCKEREKMEVGDLTRTQKKSVARYARRKYRAVLSQKSKSIKDPNLIANAFRTCGWRWLCLVGLMNEYLDPGELHQLIADSEKIVPRPKHVSPLWYLACRMQNCVKGSRIIPGFGKSLDALPAWWVLNMIIYQDHFPQEFGELPMSETSTRLIVFSSRATHWLASGIRHFRLTSATWSPTSNHDIVDIFHTVLGDQWFNEMINLIKPKISQIAPNEGPQQMQRLSPKSIMETVLRYAMVSRKASEAFCTAWQFDVPSKKYGLMNSEADEEPTAKRLCSG</sequence>
<evidence type="ECO:0000256" key="1">
    <source>
        <dbReference type="SAM" id="MobiDB-lite"/>
    </source>
</evidence>
<dbReference type="VEuPathDB" id="CryptoDB:GNI_012090"/>
<accession>A0A023BCL1</accession>
<dbReference type="AlphaFoldDB" id="A0A023BCL1"/>
<reference evidence="2" key="1">
    <citation type="submission" date="2013-12" db="EMBL/GenBank/DDBJ databases">
        <authorList>
            <person name="Omoto C.K."/>
            <person name="Sibley D."/>
            <person name="Venepally P."/>
            <person name="Hadjithomas M."/>
            <person name="Karamycheva S."/>
            <person name="Brunk B."/>
            <person name="Roos D."/>
            <person name="Caler E."/>
            <person name="Lorenzi H."/>
        </authorList>
    </citation>
    <scope>NUCLEOTIDE SEQUENCE</scope>
</reference>
<comment type="caution">
    <text evidence="2">The sequence shown here is derived from an EMBL/GenBank/DDBJ whole genome shotgun (WGS) entry which is preliminary data.</text>
</comment>